<dbReference type="EMBL" id="LN831305">
    <property type="protein sequence ID" value="CQH65343.1"/>
    <property type="molecule type" value="Genomic_DNA"/>
</dbReference>
<dbReference type="AlphaFoldDB" id="A0A0U5H7L4"/>
<sequence length="66" mass="7704">MPLQVEYKCPDCNKTVAWIYDDEADEMRVDRLTGCPGSKCTRVHEAKVRRVNEEEATRVEKQGYVR</sequence>
<protein>
    <submittedName>
        <fullName evidence="1">Small CPxCG-related zinc finger protein</fullName>
    </submittedName>
</protein>
<keyword evidence="2" id="KW-1185">Reference proteome</keyword>
<reference evidence="2" key="1">
    <citation type="journal article" date="2016" name="Environ. Microbiol.">
        <title>The complete genome of a viable archaeum isolated from 123-million-year-old rock salt.</title>
        <authorList>
            <person name="Jaakkola S.T."/>
            <person name="Pfeiffer F."/>
            <person name="Ravantti J.J."/>
            <person name="Guo Q."/>
            <person name="Liu Y."/>
            <person name="Chen X."/>
            <person name="Ma H."/>
            <person name="Yang C."/>
            <person name="Oksanen H.M."/>
            <person name="Bamford D.H."/>
        </authorList>
    </citation>
    <scope>NUCLEOTIDE SEQUENCE</scope>
    <source>
        <strain evidence="2">JI20-1</strain>
        <plasmid evidence="2">Plasmid pSTJ003</plasmid>
    </source>
</reference>
<accession>A0A0U5H7L4</accession>
<gene>
    <name evidence="1" type="ORF">HHUB_6103</name>
</gene>
<organism evidence="1 2">
    <name type="scientific">Halobacterium hubeiense</name>
    <dbReference type="NCBI Taxonomy" id="1407499"/>
    <lineage>
        <taxon>Archaea</taxon>
        <taxon>Methanobacteriati</taxon>
        <taxon>Methanobacteriota</taxon>
        <taxon>Stenosarchaea group</taxon>
        <taxon>Halobacteria</taxon>
        <taxon>Halobacteriales</taxon>
        <taxon>Halobacteriaceae</taxon>
        <taxon>Halobacterium</taxon>
    </lineage>
</organism>
<evidence type="ECO:0000313" key="2">
    <source>
        <dbReference type="Proteomes" id="UP000066737"/>
    </source>
</evidence>
<name>A0A0U5H7L4_9EURY</name>
<geneLocation type="plasmid" evidence="2">
    <name>pSTJ003</name>
</geneLocation>
<dbReference type="KEGG" id="hhb:Hhub_6103"/>
<evidence type="ECO:0000313" key="1">
    <source>
        <dbReference type="EMBL" id="CQH65343.1"/>
    </source>
</evidence>
<dbReference type="Proteomes" id="UP000066737">
    <property type="component" value="Plasmid pSTJ003"/>
</dbReference>
<proteinExistence type="predicted"/>